<name>A0A397EA35_APHAT</name>
<protein>
    <submittedName>
        <fullName evidence="4">Uncharacterized protein</fullName>
    </submittedName>
</protein>
<dbReference type="Proteomes" id="UP000285430">
    <property type="component" value="Unassembled WGS sequence"/>
</dbReference>
<dbReference type="Proteomes" id="UP000266643">
    <property type="component" value="Unassembled WGS sequence"/>
</dbReference>
<dbReference type="AlphaFoldDB" id="A0A397EA35"/>
<gene>
    <name evidence="3" type="ORF">DYB30_005011</name>
    <name evidence="4" type="ORF">DYB31_006805</name>
    <name evidence="2" type="ORF">DYB36_006132</name>
    <name evidence="5" type="ORF">DYB37_008771</name>
</gene>
<evidence type="ECO:0000313" key="6">
    <source>
        <dbReference type="Proteomes" id="UP000265427"/>
    </source>
</evidence>
<dbReference type="Proteomes" id="UP000266196">
    <property type="component" value="Unassembled WGS sequence"/>
</dbReference>
<evidence type="ECO:0000313" key="9">
    <source>
        <dbReference type="Proteomes" id="UP000285430"/>
    </source>
</evidence>
<dbReference type="EMBL" id="QUSZ01009443">
    <property type="protein sequence ID" value="RHX99092.1"/>
    <property type="molecule type" value="Genomic_DNA"/>
</dbReference>
<reference evidence="6 7" key="1">
    <citation type="submission" date="2018-08" db="EMBL/GenBank/DDBJ databases">
        <title>Aphanomyces genome sequencing and annotation.</title>
        <authorList>
            <person name="Minardi D."/>
            <person name="Oidtmann B."/>
            <person name="Van Der Giezen M."/>
            <person name="Studholme D.J."/>
        </authorList>
    </citation>
    <scope>NUCLEOTIDE SEQUENCE [LARGE SCALE GENOMIC DNA]</scope>
    <source>
        <strain evidence="4 7">197901</strain>
        <strain evidence="3 8">D2</strain>
        <strain evidence="5 9">Da</strain>
        <strain evidence="2 6">Kv</strain>
    </source>
</reference>
<evidence type="ECO:0000313" key="4">
    <source>
        <dbReference type="EMBL" id="RHY78952.1"/>
    </source>
</evidence>
<dbReference type="EMBL" id="QUTD01005694">
    <property type="protein sequence ID" value="RHY60123.1"/>
    <property type="molecule type" value="Genomic_DNA"/>
</dbReference>
<proteinExistence type="predicted"/>
<dbReference type="Proteomes" id="UP000265427">
    <property type="component" value="Unassembled WGS sequence"/>
</dbReference>
<evidence type="ECO:0000313" key="7">
    <source>
        <dbReference type="Proteomes" id="UP000266196"/>
    </source>
</evidence>
<evidence type="ECO:0000313" key="5">
    <source>
        <dbReference type="EMBL" id="RHZ26743.1"/>
    </source>
</evidence>
<evidence type="ECO:0000313" key="8">
    <source>
        <dbReference type="Proteomes" id="UP000266643"/>
    </source>
</evidence>
<accession>A0A397EA35</accession>
<dbReference type="EMBL" id="QUTE01024226">
    <property type="protein sequence ID" value="RHY78952.1"/>
    <property type="molecule type" value="Genomic_DNA"/>
</dbReference>
<evidence type="ECO:0000313" key="3">
    <source>
        <dbReference type="EMBL" id="RHY60123.1"/>
    </source>
</evidence>
<organism evidence="4 7">
    <name type="scientific">Aphanomyces astaci</name>
    <name type="common">Crayfish plague agent</name>
    <dbReference type="NCBI Taxonomy" id="112090"/>
    <lineage>
        <taxon>Eukaryota</taxon>
        <taxon>Sar</taxon>
        <taxon>Stramenopiles</taxon>
        <taxon>Oomycota</taxon>
        <taxon>Saprolegniomycetes</taxon>
        <taxon>Saprolegniales</taxon>
        <taxon>Verrucalvaceae</taxon>
        <taxon>Aphanomyces</taxon>
    </lineage>
</organism>
<feature type="region of interest" description="Disordered" evidence="1">
    <location>
        <begin position="193"/>
        <end position="216"/>
    </location>
</feature>
<evidence type="ECO:0000256" key="1">
    <source>
        <dbReference type="SAM" id="MobiDB-lite"/>
    </source>
</evidence>
<comment type="caution">
    <text evidence="4">The sequence shown here is derived from an EMBL/GenBank/DDBJ whole genome shotgun (WGS) entry which is preliminary data.</text>
</comment>
<evidence type="ECO:0000313" key="2">
    <source>
        <dbReference type="EMBL" id="RHX99092.1"/>
    </source>
</evidence>
<dbReference type="EMBL" id="QUTH01002299">
    <property type="protein sequence ID" value="RHZ26743.1"/>
    <property type="molecule type" value="Genomic_DNA"/>
</dbReference>
<sequence length="495" mass="54554">MTATTYRSEFLRIMDDFSSDSCDATEIIERVKSLQDADDNICYYDVDDTFWTNSDDGDLAAINAVEDMAVAVVVNPPQLHHGFEDVLQHVHLSLCEDDEHAFATCLGPSLLCDDDLDMTGFGSGSLLDSSEPDEFANSSAIHDNDVFAVEDDTGVWWGEVDEQGLLDSIDHRAICDKSNRFLGQWPATCVATKKDEEGSARPPMPVTPPPRHDVADSSTRMVNHILASCLKKRKLHVPYKNNVKLINFSPTKIASSFDGVNLDLDLDEDDFTIRPTSVADPILLPPPSLGVIHVPTSTSSMMQLSSQTPTMSKARDVQHLRVGIIQPNAAKDKKIDSLLHPARKQLPTQSKMKANGLPDQHKRKHTLLSLGTGSTNGGVAGGALSSLSYGISSEDDDDDSYDMMVVDQDILDLGNSITASMSRIVRPKQECLPLPDFGNMPQDLRELKLKIEATECKVEGTKHRHRKGGPCPRCQVQNQLRAAKRALLCRMKRYK</sequence>